<dbReference type="EMBL" id="SBLB01000001">
    <property type="protein sequence ID" value="RYC71330.1"/>
    <property type="molecule type" value="Genomic_DNA"/>
</dbReference>
<dbReference type="Gene3D" id="1.10.10.10">
    <property type="entry name" value="Winged helix-like DNA-binding domain superfamily/Winged helix DNA-binding domain"/>
    <property type="match status" value="1"/>
</dbReference>
<dbReference type="Pfam" id="PF13280">
    <property type="entry name" value="WYL"/>
    <property type="match status" value="1"/>
</dbReference>
<dbReference type="Proteomes" id="UP000290407">
    <property type="component" value="Unassembled WGS sequence"/>
</dbReference>
<keyword evidence="4" id="KW-1185">Reference proteome</keyword>
<evidence type="ECO:0000313" key="3">
    <source>
        <dbReference type="EMBL" id="RYC71330.1"/>
    </source>
</evidence>
<dbReference type="RefSeq" id="WP_129600111.1">
    <property type="nucleotide sequence ID" value="NZ_SBLB01000001.1"/>
</dbReference>
<dbReference type="PANTHER" id="PTHR34580">
    <property type="match status" value="1"/>
</dbReference>
<dbReference type="PANTHER" id="PTHR34580:SF9">
    <property type="entry name" value="SLL5097 PROTEIN"/>
    <property type="match status" value="1"/>
</dbReference>
<dbReference type="PROSITE" id="PS52050">
    <property type="entry name" value="WYL"/>
    <property type="match status" value="1"/>
</dbReference>
<dbReference type="InterPro" id="IPR057727">
    <property type="entry name" value="WCX_dom"/>
</dbReference>
<dbReference type="InterPro" id="IPR026881">
    <property type="entry name" value="WYL_dom"/>
</dbReference>
<evidence type="ECO:0000259" key="2">
    <source>
        <dbReference type="Pfam" id="PF25583"/>
    </source>
</evidence>
<evidence type="ECO:0000259" key="1">
    <source>
        <dbReference type="Pfam" id="PF13280"/>
    </source>
</evidence>
<protein>
    <submittedName>
        <fullName evidence="3">WYL domain-containing protein</fullName>
    </submittedName>
</protein>
<reference evidence="3 4" key="1">
    <citation type="submission" date="2019-01" db="EMBL/GenBank/DDBJ databases">
        <title>Spirosoma flava sp. nov., a propanil-degrading bacterium isolated from herbicide-contaminated soil.</title>
        <authorList>
            <person name="Zhang L."/>
            <person name="Jiang J.-D."/>
        </authorList>
    </citation>
    <scope>NUCLEOTIDE SEQUENCE [LARGE SCALE GENOMIC DNA]</scope>
    <source>
        <strain evidence="3 4">TY50</strain>
    </source>
</reference>
<dbReference type="InterPro" id="IPR051534">
    <property type="entry name" value="CBASS_pafABC_assoc_protein"/>
</dbReference>
<comment type="caution">
    <text evidence="3">The sequence shown here is derived from an EMBL/GenBank/DDBJ whole genome shotgun (WGS) entry which is preliminary data.</text>
</comment>
<proteinExistence type="predicted"/>
<evidence type="ECO:0000313" key="4">
    <source>
        <dbReference type="Proteomes" id="UP000290407"/>
    </source>
</evidence>
<dbReference type="AlphaFoldDB" id="A0A4Q2UU67"/>
<dbReference type="Pfam" id="PF25583">
    <property type="entry name" value="WCX"/>
    <property type="match status" value="1"/>
</dbReference>
<accession>A0A4Q2UU67</accession>
<feature type="domain" description="WCX" evidence="2">
    <location>
        <begin position="247"/>
        <end position="324"/>
    </location>
</feature>
<sequence length="331" mass="38418">MPIVKNRLDRLQKINGRLNRWGGRPVSKEELMRLCGVSERTLKEDLQFMRDEYDAPIVYRRSEGGYCYQTPFDMAIQLPFSHEELAALETAVATLNQFKELAMFRDLEGLVDKLEKAVRFRFSGSADYRHYLHFESVPYSRGSEYVAFLLQAIRDETVVTFSHQKFDAPTPSTHRVFPYLIKEHRNRWYLIGYQVDYGLLRVFGLDRIVPGSLAVDQTAPHVVIPDFDADSYFRHSLGVAVYEDQEPEAVVLSFSPQQGRYFRAQPFFPFAEDDVLCDTELECRIRLRMIINKELVYELARLGPAVKVLSPPHLVAQLKTYLQESLQQYAD</sequence>
<organism evidence="3 4">
    <name type="scientific">Spirosoma sordidisoli</name>
    <dbReference type="NCBI Taxonomy" id="2502893"/>
    <lineage>
        <taxon>Bacteria</taxon>
        <taxon>Pseudomonadati</taxon>
        <taxon>Bacteroidota</taxon>
        <taxon>Cytophagia</taxon>
        <taxon>Cytophagales</taxon>
        <taxon>Cytophagaceae</taxon>
        <taxon>Spirosoma</taxon>
    </lineage>
</organism>
<gene>
    <name evidence="3" type="ORF">EQG79_04085</name>
</gene>
<dbReference type="InterPro" id="IPR036388">
    <property type="entry name" value="WH-like_DNA-bd_sf"/>
</dbReference>
<feature type="domain" description="WYL" evidence="1">
    <location>
        <begin position="146"/>
        <end position="208"/>
    </location>
</feature>
<name>A0A4Q2UU67_9BACT</name>